<accession>A0ABR3SKZ1</accession>
<evidence type="ECO:0000313" key="1">
    <source>
        <dbReference type="EMBL" id="KAL1623691.1"/>
    </source>
</evidence>
<proteinExistence type="predicted"/>
<comment type="caution">
    <text evidence="1">The sequence shown here is derived from an EMBL/GenBank/DDBJ whole genome shotgun (WGS) entry which is preliminary data.</text>
</comment>
<name>A0ABR3SKZ1_9PEZI</name>
<dbReference type="EMBL" id="JAJVDC020000115">
    <property type="protein sequence ID" value="KAL1623691.1"/>
    <property type="molecule type" value="Genomic_DNA"/>
</dbReference>
<keyword evidence="2" id="KW-1185">Reference proteome</keyword>
<dbReference type="Proteomes" id="UP001521116">
    <property type="component" value="Unassembled WGS sequence"/>
</dbReference>
<evidence type="ECO:0000313" key="2">
    <source>
        <dbReference type="Proteomes" id="UP001521116"/>
    </source>
</evidence>
<protein>
    <submittedName>
        <fullName evidence="1">Uncharacterized protein</fullName>
    </submittedName>
</protein>
<gene>
    <name evidence="1" type="ORF">SLS56_008140</name>
</gene>
<sequence length="79" mass="8684">MAFSKRAIYDIKPLLLSKVRLVCKHLAQHAEFSEPTNLAEVWAAFTGDIITKLARGLCKNPLASEGCKDNFYAAVMSIG</sequence>
<reference evidence="1 2" key="1">
    <citation type="submission" date="2024-02" db="EMBL/GenBank/DDBJ databases">
        <title>De novo assembly and annotation of 12 fungi associated with fruit tree decline syndrome in Ontario, Canada.</title>
        <authorList>
            <person name="Sulman M."/>
            <person name="Ellouze W."/>
            <person name="Ilyukhin E."/>
        </authorList>
    </citation>
    <scope>NUCLEOTIDE SEQUENCE [LARGE SCALE GENOMIC DNA]</scope>
    <source>
        <strain evidence="1 2">M1-105</strain>
    </source>
</reference>
<organism evidence="1 2">
    <name type="scientific">Neofusicoccum ribis</name>
    <dbReference type="NCBI Taxonomy" id="45134"/>
    <lineage>
        <taxon>Eukaryota</taxon>
        <taxon>Fungi</taxon>
        <taxon>Dikarya</taxon>
        <taxon>Ascomycota</taxon>
        <taxon>Pezizomycotina</taxon>
        <taxon>Dothideomycetes</taxon>
        <taxon>Dothideomycetes incertae sedis</taxon>
        <taxon>Botryosphaeriales</taxon>
        <taxon>Botryosphaeriaceae</taxon>
        <taxon>Neofusicoccum</taxon>
    </lineage>
</organism>